<dbReference type="CDD" id="cd01559">
    <property type="entry name" value="ADCL_like"/>
    <property type="match status" value="1"/>
</dbReference>
<dbReference type="GO" id="GO:0046656">
    <property type="term" value="P:folic acid biosynthetic process"/>
    <property type="evidence" value="ECO:0007669"/>
    <property type="project" value="UniProtKB-KW"/>
</dbReference>
<keyword evidence="6 13" id="KW-0456">Lyase</keyword>
<reference evidence="13 14" key="1">
    <citation type="submission" date="2019-03" db="EMBL/GenBank/DDBJ databases">
        <title>Genomic Encyclopedia of Type Strains, Phase IV (KMG-IV): sequencing the most valuable type-strain genomes for metagenomic binning, comparative biology and taxonomic classification.</title>
        <authorList>
            <person name="Goeker M."/>
        </authorList>
    </citation>
    <scope>NUCLEOTIDE SEQUENCE [LARGE SCALE GENOMIC DNA]</scope>
    <source>
        <strain evidence="13 14">DSM 21667</strain>
    </source>
</reference>
<dbReference type="NCBIfam" id="TIGR03461">
    <property type="entry name" value="pabC_Proteo"/>
    <property type="match status" value="1"/>
</dbReference>
<evidence type="ECO:0000256" key="10">
    <source>
        <dbReference type="ARBA" id="ARBA00054027"/>
    </source>
</evidence>
<evidence type="ECO:0000313" key="13">
    <source>
        <dbReference type="EMBL" id="TDR39375.1"/>
    </source>
</evidence>
<evidence type="ECO:0000256" key="3">
    <source>
        <dbReference type="ARBA" id="ARBA00011738"/>
    </source>
</evidence>
<evidence type="ECO:0000313" key="14">
    <source>
        <dbReference type="Proteomes" id="UP000295293"/>
    </source>
</evidence>
<organism evidence="13 14">
    <name type="scientific">Tahibacter aquaticus</name>
    <dbReference type="NCBI Taxonomy" id="520092"/>
    <lineage>
        <taxon>Bacteria</taxon>
        <taxon>Pseudomonadati</taxon>
        <taxon>Pseudomonadota</taxon>
        <taxon>Gammaproteobacteria</taxon>
        <taxon>Lysobacterales</taxon>
        <taxon>Rhodanobacteraceae</taxon>
        <taxon>Tahibacter</taxon>
    </lineage>
</organism>
<dbReference type="GO" id="GO:0030170">
    <property type="term" value="F:pyridoxal phosphate binding"/>
    <property type="evidence" value="ECO:0007669"/>
    <property type="project" value="InterPro"/>
</dbReference>
<evidence type="ECO:0000256" key="5">
    <source>
        <dbReference type="ARBA" id="ARBA00022909"/>
    </source>
</evidence>
<keyword evidence="4" id="KW-0663">Pyridoxal phosphate</keyword>
<dbReference type="InterPro" id="IPR043131">
    <property type="entry name" value="BCAT-like_N"/>
</dbReference>
<comment type="function">
    <text evidence="10">Involved in the biosynthesis of p-aminobenzoate (PABA), a precursor of tetrahydrofolate. Converts 4-amino-4-deoxychorismate into 4-aminobenzoate (PABA) and pyruvate.</text>
</comment>
<dbReference type="Gene3D" id="3.20.10.10">
    <property type="entry name" value="D-amino Acid Aminotransferase, subunit A, domain 2"/>
    <property type="match status" value="1"/>
</dbReference>
<protein>
    <recommendedName>
        <fullName evidence="11 12">Aminodeoxychorismate lyase</fullName>
        <ecNumber evidence="8 12">4.1.3.38</ecNumber>
    </recommendedName>
</protein>
<dbReference type="GO" id="GO:0005829">
    <property type="term" value="C:cytosol"/>
    <property type="evidence" value="ECO:0007669"/>
    <property type="project" value="TreeGrafter"/>
</dbReference>
<comment type="caution">
    <text evidence="13">The sequence shown here is derived from an EMBL/GenBank/DDBJ whole genome shotgun (WGS) entry which is preliminary data.</text>
</comment>
<dbReference type="InterPro" id="IPR043132">
    <property type="entry name" value="BCAT-like_C"/>
</dbReference>
<comment type="similarity">
    <text evidence="2">Belongs to the class-IV pyridoxal-phosphate-dependent aminotransferase family.</text>
</comment>
<comment type="pathway">
    <text evidence="7">Cofactor biosynthesis; tetrahydrofolate biosynthesis; 4-aminobenzoate from chorismate: step 2/2.</text>
</comment>
<evidence type="ECO:0000256" key="1">
    <source>
        <dbReference type="ARBA" id="ARBA00001933"/>
    </source>
</evidence>
<proteinExistence type="inferred from homology"/>
<comment type="cofactor">
    <cofactor evidence="1">
        <name>pyridoxal 5'-phosphate</name>
        <dbReference type="ChEBI" id="CHEBI:597326"/>
    </cofactor>
</comment>
<evidence type="ECO:0000256" key="4">
    <source>
        <dbReference type="ARBA" id="ARBA00022898"/>
    </source>
</evidence>
<accession>A0A4R6YNX7</accession>
<evidence type="ECO:0000256" key="11">
    <source>
        <dbReference type="ARBA" id="ARBA00069174"/>
    </source>
</evidence>
<evidence type="ECO:0000256" key="12">
    <source>
        <dbReference type="NCBIfam" id="TIGR03461"/>
    </source>
</evidence>
<evidence type="ECO:0000256" key="6">
    <source>
        <dbReference type="ARBA" id="ARBA00023239"/>
    </source>
</evidence>
<evidence type="ECO:0000256" key="7">
    <source>
        <dbReference type="ARBA" id="ARBA00035633"/>
    </source>
</evidence>
<dbReference type="AlphaFoldDB" id="A0A4R6YNX7"/>
<dbReference type="PANTHER" id="PTHR42743:SF2">
    <property type="entry name" value="AMINODEOXYCHORISMATE LYASE"/>
    <property type="match status" value="1"/>
</dbReference>
<evidence type="ECO:0000256" key="8">
    <source>
        <dbReference type="ARBA" id="ARBA00035676"/>
    </source>
</evidence>
<evidence type="ECO:0000256" key="2">
    <source>
        <dbReference type="ARBA" id="ARBA00009320"/>
    </source>
</evidence>
<dbReference type="PANTHER" id="PTHR42743">
    <property type="entry name" value="AMINO-ACID AMINOTRANSFERASE"/>
    <property type="match status" value="1"/>
</dbReference>
<dbReference type="InterPro" id="IPR050571">
    <property type="entry name" value="Class-IV_PLP-Dep_Aminotrnsfr"/>
</dbReference>
<dbReference type="InterPro" id="IPR001544">
    <property type="entry name" value="Aminotrans_IV"/>
</dbReference>
<sequence length="272" mass="29395">MRIRVNGEACAQLPAQDRGLLYGDGLFETVLFRQGNAPLWPRHAERLLQGLARLRIAAPDMDALLAEAGGLCSDLDRAVVRISITRGSGERGYALPLQPVPTRILMAAAAPPPPRDWYVQGIRVRCCSLQLAAQPVLAGMKHLNRLEQVLARAEWTDAAIVEGLLGDREGHVVSATAANLFACVDGQLLTPALDRCGVAGVARAEVLARRDAAVRNITWEELMRAEEIFLTSSVRGIVPVRAVDAREFAVGAMTHSLQREWQALGLQESAGG</sequence>
<dbReference type="SUPFAM" id="SSF56752">
    <property type="entry name" value="D-aminoacid aminotransferase-like PLP-dependent enzymes"/>
    <property type="match status" value="1"/>
</dbReference>
<evidence type="ECO:0000256" key="9">
    <source>
        <dbReference type="ARBA" id="ARBA00049529"/>
    </source>
</evidence>
<dbReference type="EMBL" id="SNZH01000016">
    <property type="protein sequence ID" value="TDR39375.1"/>
    <property type="molecule type" value="Genomic_DNA"/>
</dbReference>
<name>A0A4R6YNX7_9GAMM</name>
<keyword evidence="14" id="KW-1185">Reference proteome</keyword>
<comment type="subunit">
    <text evidence="3">Homodimer.</text>
</comment>
<dbReference type="OrthoDB" id="9805628at2"/>
<dbReference type="EC" id="4.1.3.38" evidence="8 12"/>
<dbReference type="GO" id="GO:0008153">
    <property type="term" value="P:4-aminobenzoate biosynthetic process"/>
    <property type="evidence" value="ECO:0007669"/>
    <property type="project" value="UniProtKB-UniRule"/>
</dbReference>
<gene>
    <name evidence="13" type="ORF">DFR29_11676</name>
</gene>
<comment type="catalytic activity">
    <reaction evidence="9">
        <text>4-amino-4-deoxychorismate = 4-aminobenzoate + pyruvate + H(+)</text>
        <dbReference type="Rhea" id="RHEA:16201"/>
        <dbReference type="ChEBI" id="CHEBI:15361"/>
        <dbReference type="ChEBI" id="CHEBI:15378"/>
        <dbReference type="ChEBI" id="CHEBI:17836"/>
        <dbReference type="ChEBI" id="CHEBI:58406"/>
        <dbReference type="EC" id="4.1.3.38"/>
    </reaction>
</comment>
<keyword evidence="5" id="KW-0289">Folate biosynthesis</keyword>
<dbReference type="GO" id="GO:0008696">
    <property type="term" value="F:4-amino-4-deoxychorismate lyase activity"/>
    <property type="evidence" value="ECO:0007669"/>
    <property type="project" value="UniProtKB-UniRule"/>
</dbReference>
<dbReference type="Proteomes" id="UP000295293">
    <property type="component" value="Unassembled WGS sequence"/>
</dbReference>
<dbReference type="FunFam" id="3.20.10.10:FF:000002">
    <property type="entry name" value="D-alanine aminotransferase"/>
    <property type="match status" value="1"/>
</dbReference>
<dbReference type="InterPro" id="IPR017824">
    <property type="entry name" value="Aminodeoxychorismate_lyase_IV"/>
</dbReference>
<dbReference type="NCBIfam" id="NF004761">
    <property type="entry name" value="PRK06092.1"/>
    <property type="match status" value="1"/>
</dbReference>
<dbReference type="Gene3D" id="3.30.470.10">
    <property type="match status" value="1"/>
</dbReference>
<dbReference type="InterPro" id="IPR036038">
    <property type="entry name" value="Aminotransferase-like"/>
</dbReference>
<dbReference type="Pfam" id="PF01063">
    <property type="entry name" value="Aminotran_4"/>
    <property type="match status" value="1"/>
</dbReference>